<dbReference type="InterPro" id="IPR037165">
    <property type="entry name" value="AldOxase/xan_DH_Mopterin-bd_sf"/>
</dbReference>
<dbReference type="GO" id="GO:0016491">
    <property type="term" value="F:oxidoreductase activity"/>
    <property type="evidence" value="ECO:0007669"/>
    <property type="project" value="UniProtKB-KW"/>
</dbReference>
<gene>
    <name evidence="4" type="ORF">SAMN05216215_1004139</name>
</gene>
<evidence type="ECO:0000256" key="1">
    <source>
        <dbReference type="ARBA" id="ARBA00022505"/>
    </source>
</evidence>
<reference evidence="5" key="1">
    <citation type="submission" date="2016-10" db="EMBL/GenBank/DDBJ databases">
        <authorList>
            <person name="Varghese N."/>
            <person name="Submissions S."/>
        </authorList>
    </citation>
    <scope>NUCLEOTIDE SEQUENCE [LARGE SCALE GENOMIC DNA]</scope>
    <source>
        <strain evidence="5">CGMCC 4.3530</strain>
    </source>
</reference>
<dbReference type="Pfam" id="PF01315">
    <property type="entry name" value="Ald_Xan_dh_C"/>
    <property type="match status" value="1"/>
</dbReference>
<name>A0A1H2UZ43_9PSEU</name>
<dbReference type="STRING" id="418495.SAMN05216215_1004139"/>
<proteinExistence type="predicted"/>
<keyword evidence="5" id="KW-1185">Reference proteome</keyword>
<keyword evidence="2" id="KW-0560">Oxidoreductase</keyword>
<evidence type="ECO:0000259" key="3">
    <source>
        <dbReference type="SMART" id="SM01008"/>
    </source>
</evidence>
<dbReference type="EMBL" id="FNOK01000004">
    <property type="protein sequence ID" value="SDW61318.1"/>
    <property type="molecule type" value="Genomic_DNA"/>
</dbReference>
<dbReference type="Gene3D" id="3.90.1170.50">
    <property type="entry name" value="Aldehyde oxidase/xanthine dehydrogenase, a/b hammerhead"/>
    <property type="match status" value="1"/>
</dbReference>
<dbReference type="InterPro" id="IPR046867">
    <property type="entry name" value="AldOxase/xan_DH_MoCoBD2"/>
</dbReference>
<dbReference type="SUPFAM" id="SSF56003">
    <property type="entry name" value="Molybdenum cofactor-binding domain"/>
    <property type="match status" value="1"/>
</dbReference>
<dbReference type="PANTHER" id="PTHR11908">
    <property type="entry name" value="XANTHINE DEHYDROGENASE"/>
    <property type="match status" value="1"/>
</dbReference>
<feature type="domain" description="Aldehyde oxidase/xanthine dehydrogenase a/b hammerhead" evidence="3">
    <location>
        <begin position="18"/>
        <end position="135"/>
    </location>
</feature>
<evidence type="ECO:0000313" key="4">
    <source>
        <dbReference type="EMBL" id="SDW61318.1"/>
    </source>
</evidence>
<dbReference type="AlphaFoldDB" id="A0A1H2UZ43"/>
<organism evidence="4 5">
    <name type="scientific">Saccharopolyspora shandongensis</name>
    <dbReference type="NCBI Taxonomy" id="418495"/>
    <lineage>
        <taxon>Bacteria</taxon>
        <taxon>Bacillati</taxon>
        <taxon>Actinomycetota</taxon>
        <taxon>Actinomycetes</taxon>
        <taxon>Pseudonocardiales</taxon>
        <taxon>Pseudonocardiaceae</taxon>
        <taxon>Saccharopolyspora</taxon>
    </lineage>
</organism>
<accession>A0A1H2UZ43</accession>
<dbReference type="OrthoDB" id="135295at2"/>
<dbReference type="RefSeq" id="WP_093262084.1">
    <property type="nucleotide sequence ID" value="NZ_FNOK01000004.1"/>
</dbReference>
<protein>
    <submittedName>
        <fullName evidence="4">Carbon-monoxide dehydrogenase large subunit</fullName>
    </submittedName>
</protein>
<dbReference type="Gene3D" id="3.30.365.10">
    <property type="entry name" value="Aldehyde oxidase/xanthine dehydrogenase, molybdopterin binding domain"/>
    <property type="match status" value="4"/>
</dbReference>
<evidence type="ECO:0000313" key="5">
    <source>
        <dbReference type="Proteomes" id="UP000199529"/>
    </source>
</evidence>
<dbReference type="InterPro" id="IPR036856">
    <property type="entry name" value="Ald_Oxase/Xan_DH_a/b_sf"/>
</dbReference>
<dbReference type="GO" id="GO:0005506">
    <property type="term" value="F:iron ion binding"/>
    <property type="evidence" value="ECO:0007669"/>
    <property type="project" value="InterPro"/>
</dbReference>
<dbReference type="Pfam" id="PF02738">
    <property type="entry name" value="MoCoBD_1"/>
    <property type="match status" value="1"/>
</dbReference>
<dbReference type="InterPro" id="IPR016208">
    <property type="entry name" value="Ald_Oxase/xanthine_DH-like"/>
</dbReference>
<dbReference type="InterPro" id="IPR008274">
    <property type="entry name" value="AldOxase/xan_DH_MoCoBD1"/>
</dbReference>
<dbReference type="Pfam" id="PF20256">
    <property type="entry name" value="MoCoBD_2"/>
    <property type="match status" value="1"/>
</dbReference>
<dbReference type="Proteomes" id="UP000199529">
    <property type="component" value="Unassembled WGS sequence"/>
</dbReference>
<dbReference type="SMART" id="SM01008">
    <property type="entry name" value="Ald_Xan_dh_C"/>
    <property type="match status" value="1"/>
</dbReference>
<dbReference type="SUPFAM" id="SSF54665">
    <property type="entry name" value="CO dehydrogenase molybdoprotein N-domain-like"/>
    <property type="match status" value="1"/>
</dbReference>
<dbReference type="InterPro" id="IPR000674">
    <property type="entry name" value="Ald_Oxase/Xan_DH_a/b"/>
</dbReference>
<sequence length="753" mass="80327">MSILGTRVERREDPRLLTAGGTYVDDLRDPALAGALHVTFVRSPLAHAKITEIDTSAARELPGVAGVFTGADVDLPPFVSQMGVSGPPPAAMERPHLARDTVRYVGEPVAVVLTETRAQGEDAAELVSVDYDPLDPVVDVADALRDEILLFPAAGTNVTGTSGELDDSLFDGCEVVVTKQIENQRLAAAPLEVRTAACAWDGDKVTLWLSNQNAQSCRDELMANLGLPQERIRVITPDVGGGFGAKIGVEQEAALLAFLAKRVGRPVKWVESRSENLVAMTHGRAQRQVVTIGGRRDGTVLAYRLEIVQDVGAYPRMGAFLPLFTRFMVSGVYDIPKVDSVARCVVTNTTPIGAYRGAGRPEATAAVERAMDLFAAETGVDPAEVRRRNLVRPEQFPFDTPGGMTYDTGEYIKGLDAVLEAADYQALREEQAKRRAEGAALQLGIGLASYVEITAPNNTEGETGHVEIRPDGSVLVLTGSSPHGQGHWTSYAMLVSDQLGIDLDKIEVVHGDTDLIPKGVGTMGSRSLQLGGSAVHRAAVDVKEKARKLAAELIEIDEADLELTDGTWQVRGTPSVALSWAELAQRADEGLAADVHFTEDRPTFPFGSHLAVVEVDTETGKVNYLRHVTVDDAGVIINPVLTEGQRHGGIAQGAAQALLEEVSYDADGNPQNATLADYAFITAAELPSFELLTMETPTTLNPLGVKGIGEAGTIGATPAVQNAVVDAVAHLGVRHIDMPTTPERVWKAIQAHS</sequence>
<dbReference type="PANTHER" id="PTHR11908:SF132">
    <property type="entry name" value="ALDEHYDE OXIDASE 1-RELATED"/>
    <property type="match status" value="1"/>
</dbReference>
<keyword evidence="1" id="KW-0500">Molybdenum</keyword>
<evidence type="ECO:0000256" key="2">
    <source>
        <dbReference type="ARBA" id="ARBA00023002"/>
    </source>
</evidence>